<feature type="compositionally biased region" description="Pro residues" evidence="1">
    <location>
        <begin position="149"/>
        <end position="158"/>
    </location>
</feature>
<dbReference type="Gene3D" id="1.10.167.10">
    <property type="entry name" value="Regulator of G-protein Signalling 4, domain 2"/>
    <property type="match status" value="1"/>
</dbReference>
<dbReference type="Pfam" id="PF09128">
    <property type="entry name" value="RGS-like"/>
    <property type="match status" value="1"/>
</dbReference>
<feature type="region of interest" description="Disordered" evidence="1">
    <location>
        <begin position="125"/>
        <end position="182"/>
    </location>
</feature>
<keyword evidence="4" id="KW-1185">Reference proteome</keyword>
<dbReference type="PROSITE" id="PS50106">
    <property type="entry name" value="PDZ"/>
    <property type="match status" value="1"/>
</dbReference>
<dbReference type="GO" id="GO:0005085">
    <property type="term" value="F:guanyl-nucleotide exchange factor activity"/>
    <property type="evidence" value="ECO:0007669"/>
    <property type="project" value="InterPro"/>
</dbReference>
<dbReference type="SMART" id="SM00228">
    <property type="entry name" value="PDZ"/>
    <property type="match status" value="1"/>
</dbReference>
<dbReference type="AlphaFoldDB" id="A0A3B4WSS4"/>
<evidence type="ECO:0000313" key="3">
    <source>
        <dbReference type="Ensembl" id="ENSSLDP00000006995.1"/>
    </source>
</evidence>
<dbReference type="InterPro" id="IPR036305">
    <property type="entry name" value="RGS_sf"/>
</dbReference>
<name>A0A3B4WSS4_SERLL</name>
<dbReference type="Pfam" id="PF00595">
    <property type="entry name" value="PDZ"/>
    <property type="match status" value="1"/>
</dbReference>
<dbReference type="InterPro" id="IPR036034">
    <property type="entry name" value="PDZ_sf"/>
</dbReference>
<dbReference type="InterPro" id="IPR001478">
    <property type="entry name" value="PDZ"/>
</dbReference>
<dbReference type="Proteomes" id="UP000261360">
    <property type="component" value="Unplaced"/>
</dbReference>
<dbReference type="CDD" id="cd23069">
    <property type="entry name" value="PDZ_ARHGEF11-12-like"/>
    <property type="match status" value="1"/>
</dbReference>
<feature type="domain" description="PDZ" evidence="2">
    <location>
        <begin position="48"/>
        <end position="118"/>
    </location>
</feature>
<sequence length="514" mass="56928">MSLRQPTSTLDLSSLTIGDSDRKSSATQQREPTADLPAESTPGLVQRCVVVQKDQLGFGFTVCGERVKLVQNVRPGAAVKAGVQEGDRIIKVNGSLVSSMSHQEVVKLIKGTYVALTLQGPPPSAASLPLEPLPTDITPNQRTSLGGEAPPPPPPPLPSGLSSNPSQRITGPKPLQDPEVQKHATQILRKMLEQEEAELQDLMEERLRNPSPSLEERIESAKRRAHQVRVKIQQDLEGTRSESITSYVIAGERLSVDSSEGDMEGGKAQIIGPEEEDEEDDGYAFNEMDGPFQDIELLKSRPAHMTVFMRYVFTQLLDPNPLLFYLSVEAYLGSSPKDARALAPQICSHYLDPDAPLKIKVREEYLTDISRLHAQEDIRGPLSELQQQVLPDIQDQIQDYNKQMMGLGSLFGEGDLQHLDGDPVKERQVVDRQVTALWEISPLASAVLLYLRHSGIKLRDSKVFPGLSTEKEKWLAFLKTKKQLSGTKKEKDGEDKKRNPILKYIGKPRTTSQS</sequence>
<feature type="compositionally biased region" description="Polar residues" evidence="1">
    <location>
        <begin position="1"/>
        <end position="17"/>
    </location>
</feature>
<evidence type="ECO:0000313" key="4">
    <source>
        <dbReference type="Proteomes" id="UP000261360"/>
    </source>
</evidence>
<feature type="region of interest" description="Disordered" evidence="1">
    <location>
        <begin position="1"/>
        <end position="39"/>
    </location>
</feature>
<dbReference type="FunFam" id="2.30.42.10:FF:000033">
    <property type="entry name" value="Rho guanine nucleotide exchange factor (GEF) 11"/>
    <property type="match status" value="1"/>
</dbReference>
<protein>
    <submittedName>
        <fullName evidence="3">Rho guanine nucleotide exchange factor 11</fullName>
    </submittedName>
</protein>
<dbReference type="PANTHER" id="PTHR45872:SF1">
    <property type="entry name" value="RHO GUANINE NUCLEOTIDE EXCHANGE FACTOR 11"/>
    <property type="match status" value="1"/>
</dbReference>
<proteinExistence type="predicted"/>
<dbReference type="Ensembl" id="ENSSLDT00000007219.1">
    <property type="protein sequence ID" value="ENSSLDP00000006995.1"/>
    <property type="gene ID" value="ENSSLDG00000005404.1"/>
</dbReference>
<organism evidence="3 4">
    <name type="scientific">Seriola lalandi dorsalis</name>
    <dbReference type="NCBI Taxonomy" id="1841481"/>
    <lineage>
        <taxon>Eukaryota</taxon>
        <taxon>Metazoa</taxon>
        <taxon>Chordata</taxon>
        <taxon>Craniata</taxon>
        <taxon>Vertebrata</taxon>
        <taxon>Euteleostomi</taxon>
        <taxon>Actinopterygii</taxon>
        <taxon>Neopterygii</taxon>
        <taxon>Teleostei</taxon>
        <taxon>Neoteleostei</taxon>
        <taxon>Acanthomorphata</taxon>
        <taxon>Carangaria</taxon>
        <taxon>Carangiformes</taxon>
        <taxon>Carangidae</taxon>
        <taxon>Seriola</taxon>
    </lineage>
</organism>
<feature type="region of interest" description="Disordered" evidence="1">
    <location>
        <begin position="483"/>
        <end position="514"/>
    </location>
</feature>
<evidence type="ECO:0000256" key="1">
    <source>
        <dbReference type="SAM" id="MobiDB-lite"/>
    </source>
</evidence>
<evidence type="ECO:0000259" key="2">
    <source>
        <dbReference type="PROSITE" id="PS50106"/>
    </source>
</evidence>
<dbReference type="InterPro" id="IPR044926">
    <property type="entry name" value="RGS_subdomain_2"/>
</dbReference>
<feature type="compositionally biased region" description="Basic and acidic residues" evidence="1">
    <location>
        <begin position="487"/>
        <end position="498"/>
    </location>
</feature>
<dbReference type="InterPro" id="IPR015212">
    <property type="entry name" value="RGS-like_dom"/>
</dbReference>
<dbReference type="GO" id="GO:0005737">
    <property type="term" value="C:cytoplasm"/>
    <property type="evidence" value="ECO:0007669"/>
    <property type="project" value="InterPro"/>
</dbReference>
<dbReference type="GeneTree" id="ENSGT00940000158350"/>
<dbReference type="PANTHER" id="PTHR45872">
    <property type="entry name" value="RHO GUANINE NUCLEOTIDE EXCHANGE FACTOR 2, ISOFORM D"/>
    <property type="match status" value="1"/>
</dbReference>
<feature type="compositionally biased region" description="Low complexity" evidence="1">
    <location>
        <begin position="125"/>
        <end position="134"/>
    </location>
</feature>
<reference evidence="3" key="1">
    <citation type="submission" date="2025-08" db="UniProtKB">
        <authorList>
            <consortium name="Ensembl"/>
        </authorList>
    </citation>
    <scope>IDENTIFICATION</scope>
</reference>
<dbReference type="Gene3D" id="2.30.42.10">
    <property type="match status" value="1"/>
</dbReference>
<dbReference type="SUPFAM" id="SSF50156">
    <property type="entry name" value="PDZ domain-like"/>
    <property type="match status" value="1"/>
</dbReference>
<dbReference type="GO" id="GO:0007186">
    <property type="term" value="P:G protein-coupled receptor signaling pathway"/>
    <property type="evidence" value="ECO:0007669"/>
    <property type="project" value="TreeGrafter"/>
</dbReference>
<accession>A0A3B4WSS4</accession>
<dbReference type="SUPFAM" id="SSF48097">
    <property type="entry name" value="Regulator of G-protein signaling, RGS"/>
    <property type="match status" value="1"/>
</dbReference>
<dbReference type="GO" id="GO:0001664">
    <property type="term" value="F:G protein-coupled receptor binding"/>
    <property type="evidence" value="ECO:0007669"/>
    <property type="project" value="TreeGrafter"/>
</dbReference>
<reference evidence="3" key="2">
    <citation type="submission" date="2025-09" db="UniProtKB">
        <authorList>
            <consortium name="Ensembl"/>
        </authorList>
    </citation>
    <scope>IDENTIFICATION</scope>
</reference>